<dbReference type="AlphaFoldDB" id="A0A4R5A6X0"/>
<dbReference type="CDD" id="cd03789">
    <property type="entry name" value="GT9_LPS_heptosyltransferase"/>
    <property type="match status" value="1"/>
</dbReference>
<dbReference type="Pfam" id="PF01075">
    <property type="entry name" value="Glyco_transf_9"/>
    <property type="match status" value="1"/>
</dbReference>
<dbReference type="SUPFAM" id="SSF53756">
    <property type="entry name" value="UDP-Glycosyltransferase/glycogen phosphorylase"/>
    <property type="match status" value="1"/>
</dbReference>
<keyword evidence="2 3" id="KW-0808">Transferase</keyword>
<dbReference type="PANTHER" id="PTHR30160">
    <property type="entry name" value="TETRAACYLDISACCHARIDE 4'-KINASE-RELATED"/>
    <property type="match status" value="1"/>
</dbReference>
<dbReference type="GO" id="GO:0008713">
    <property type="term" value="F:ADP-heptose-lipopolysaccharide heptosyltransferase activity"/>
    <property type="evidence" value="ECO:0007669"/>
    <property type="project" value="TreeGrafter"/>
</dbReference>
<name>A0A4R5A6X0_9ACTN</name>
<dbReference type="PANTHER" id="PTHR30160:SF1">
    <property type="entry name" value="LIPOPOLYSACCHARIDE 1,2-N-ACETYLGLUCOSAMINETRANSFERASE-RELATED"/>
    <property type="match status" value="1"/>
</dbReference>
<reference evidence="3 4" key="1">
    <citation type="submission" date="2019-02" db="EMBL/GenBank/DDBJ databases">
        <title>Draft genome sequences of novel Actinobacteria.</title>
        <authorList>
            <person name="Sahin N."/>
            <person name="Ay H."/>
            <person name="Saygin H."/>
        </authorList>
    </citation>
    <scope>NUCLEOTIDE SEQUENCE [LARGE SCALE GENOMIC DNA]</scope>
    <source>
        <strain evidence="3 4">8K307</strain>
    </source>
</reference>
<evidence type="ECO:0000256" key="1">
    <source>
        <dbReference type="ARBA" id="ARBA00022676"/>
    </source>
</evidence>
<protein>
    <submittedName>
        <fullName evidence="3">Glycosyltransferase family 9 protein</fullName>
    </submittedName>
</protein>
<evidence type="ECO:0000313" key="3">
    <source>
        <dbReference type="EMBL" id="TDD67375.1"/>
    </source>
</evidence>
<comment type="caution">
    <text evidence="3">The sequence shown here is derived from an EMBL/GenBank/DDBJ whole genome shotgun (WGS) entry which is preliminary data.</text>
</comment>
<dbReference type="EMBL" id="SMLB01000029">
    <property type="protein sequence ID" value="TDD67375.1"/>
    <property type="molecule type" value="Genomic_DNA"/>
</dbReference>
<gene>
    <name evidence="3" type="ORF">E1262_19035</name>
</gene>
<proteinExistence type="predicted"/>
<dbReference type="InterPro" id="IPR002201">
    <property type="entry name" value="Glyco_trans_9"/>
</dbReference>
<dbReference type="RefSeq" id="WP_132104715.1">
    <property type="nucleotide sequence ID" value="NZ_SMLB01000029.1"/>
</dbReference>
<sequence length="306" mass="31404">MALVYRAIGLGDFLTGIPALRAIRRALPGHRLVLATSPPLAGLVPLVGGVDEVLPTQALRPLPWSGAPPAVAVNLHGRGPESHRVLAALRPDRLVAFGNADAGAAGPRWRADEHEVRRWCRLVEAELGVPAPDDDLALARPAAEPVVDGALVVHPGAGSGARRWPADRFAAVARRLADTGRGPVVVTGSAAETPLASAVAAHAGLPPSAVLAGRLSLTELAALVAWAGLVVANDTGVAHLASAYGVRSVVLFGPTPPAAWGPPEHGPHVALWHGPGSGDPHGRLLDPALESIQVREVLDAADTLLP</sequence>
<keyword evidence="4" id="KW-1185">Reference proteome</keyword>
<keyword evidence="1" id="KW-0328">Glycosyltransferase</keyword>
<dbReference type="Gene3D" id="3.40.50.2000">
    <property type="entry name" value="Glycogen Phosphorylase B"/>
    <property type="match status" value="2"/>
</dbReference>
<evidence type="ECO:0000313" key="4">
    <source>
        <dbReference type="Proteomes" id="UP000295217"/>
    </source>
</evidence>
<organism evidence="3 4">
    <name type="scientific">Jiangella aurantiaca</name>
    <dbReference type="NCBI Taxonomy" id="2530373"/>
    <lineage>
        <taxon>Bacteria</taxon>
        <taxon>Bacillati</taxon>
        <taxon>Actinomycetota</taxon>
        <taxon>Actinomycetes</taxon>
        <taxon>Jiangellales</taxon>
        <taxon>Jiangellaceae</taxon>
        <taxon>Jiangella</taxon>
    </lineage>
</organism>
<dbReference type="Proteomes" id="UP000295217">
    <property type="component" value="Unassembled WGS sequence"/>
</dbReference>
<evidence type="ECO:0000256" key="2">
    <source>
        <dbReference type="ARBA" id="ARBA00022679"/>
    </source>
</evidence>
<dbReference type="OrthoDB" id="9807356at2"/>
<dbReference type="GO" id="GO:0005829">
    <property type="term" value="C:cytosol"/>
    <property type="evidence" value="ECO:0007669"/>
    <property type="project" value="TreeGrafter"/>
</dbReference>
<dbReference type="GO" id="GO:0009244">
    <property type="term" value="P:lipopolysaccharide core region biosynthetic process"/>
    <property type="evidence" value="ECO:0007669"/>
    <property type="project" value="TreeGrafter"/>
</dbReference>
<accession>A0A4R5A6X0</accession>
<dbReference type="InterPro" id="IPR051199">
    <property type="entry name" value="LPS_LOS_Heptosyltrfase"/>
</dbReference>